<dbReference type="PANTHER" id="PTHR35901">
    <property type="entry name" value="RIBONUCLEASE VAPC3"/>
    <property type="match status" value="1"/>
</dbReference>
<organism evidence="3">
    <name type="scientific">Leucothrix mucor</name>
    <dbReference type="NCBI Taxonomy" id="45248"/>
    <lineage>
        <taxon>Bacteria</taxon>
        <taxon>Pseudomonadati</taxon>
        <taxon>Pseudomonadota</taxon>
        <taxon>Gammaproteobacteria</taxon>
        <taxon>Thiotrichales</taxon>
        <taxon>Thiotrichaceae</taxon>
        <taxon>Leucothrix</taxon>
    </lineage>
</organism>
<dbReference type="InterPro" id="IPR029060">
    <property type="entry name" value="PIN-like_dom_sf"/>
</dbReference>
<name>A0A7V2SZG5_LEUMU</name>
<sequence>MIVVDTNIIAYLYITGEKSLQAEQLLSFDPLWKAPLLWRSEFRNVLSLYLRKNILNFDEALMMIEQAERLLDDNEYKVSSTHVMQLVSSSTCSAYDCEFVALAQHLDTVLITADKKILREFQDTAKSLDSYLA</sequence>
<dbReference type="SUPFAM" id="SSF88723">
    <property type="entry name" value="PIN domain-like"/>
    <property type="match status" value="1"/>
</dbReference>
<gene>
    <name evidence="3" type="ORF">ENJ51_03955</name>
</gene>
<comment type="caution">
    <text evidence="3">The sequence shown here is derived from an EMBL/GenBank/DDBJ whole genome shotgun (WGS) entry which is preliminary data.</text>
</comment>
<dbReference type="Gene3D" id="3.40.50.1010">
    <property type="entry name" value="5'-nuclease"/>
    <property type="match status" value="1"/>
</dbReference>
<accession>A0A7V2SZG5</accession>
<evidence type="ECO:0000259" key="2">
    <source>
        <dbReference type="Pfam" id="PF01850"/>
    </source>
</evidence>
<dbReference type="PANTHER" id="PTHR35901:SF1">
    <property type="entry name" value="EXONUCLEASE VAPC9"/>
    <property type="match status" value="1"/>
</dbReference>
<evidence type="ECO:0000256" key="1">
    <source>
        <dbReference type="ARBA" id="ARBA00022842"/>
    </source>
</evidence>
<reference evidence="3" key="1">
    <citation type="journal article" date="2020" name="mSystems">
        <title>Genome- and Community-Level Interaction Insights into Carbon Utilization and Element Cycling Functions of Hydrothermarchaeota in Hydrothermal Sediment.</title>
        <authorList>
            <person name="Zhou Z."/>
            <person name="Liu Y."/>
            <person name="Xu W."/>
            <person name="Pan J."/>
            <person name="Luo Z.H."/>
            <person name="Li M."/>
        </authorList>
    </citation>
    <scope>NUCLEOTIDE SEQUENCE [LARGE SCALE GENOMIC DNA]</scope>
    <source>
        <strain evidence="3">HyVt-493</strain>
    </source>
</reference>
<dbReference type="Proteomes" id="UP000885750">
    <property type="component" value="Unassembled WGS sequence"/>
</dbReference>
<evidence type="ECO:0000313" key="3">
    <source>
        <dbReference type="EMBL" id="HFC91945.1"/>
    </source>
</evidence>
<proteinExistence type="predicted"/>
<dbReference type="AlphaFoldDB" id="A0A7V2SZG5"/>
<dbReference type="Pfam" id="PF01850">
    <property type="entry name" value="PIN"/>
    <property type="match status" value="1"/>
</dbReference>
<keyword evidence="1" id="KW-0460">Magnesium</keyword>
<dbReference type="EMBL" id="DRMS01000156">
    <property type="protein sequence ID" value="HFC91945.1"/>
    <property type="molecule type" value="Genomic_DNA"/>
</dbReference>
<dbReference type="InterPro" id="IPR044153">
    <property type="entry name" value="PIN_Pae0151-like"/>
</dbReference>
<dbReference type="InterPro" id="IPR051619">
    <property type="entry name" value="TypeII_TA_RNase_PINc/VapC"/>
</dbReference>
<dbReference type="InterPro" id="IPR002716">
    <property type="entry name" value="PIN_dom"/>
</dbReference>
<dbReference type="CDD" id="cd09873">
    <property type="entry name" value="PIN_Pae0151-like"/>
    <property type="match status" value="1"/>
</dbReference>
<feature type="domain" description="PIN" evidence="2">
    <location>
        <begin position="2"/>
        <end position="118"/>
    </location>
</feature>
<protein>
    <submittedName>
        <fullName evidence="3">PIN domain-containing protein</fullName>
    </submittedName>
</protein>